<name>A0A372ZP92_9ACTN</name>
<dbReference type="Gene3D" id="3.40.50.1820">
    <property type="entry name" value="alpha/beta hydrolase"/>
    <property type="match status" value="1"/>
</dbReference>
<dbReference type="InterPro" id="IPR029058">
    <property type="entry name" value="AB_hydrolase_fold"/>
</dbReference>
<dbReference type="RefSeq" id="WP_117486311.1">
    <property type="nucleotide sequence ID" value="NZ_QVIG01000001.1"/>
</dbReference>
<organism evidence="2 3">
    <name type="scientific">Kitasatospora xanthocidica</name>
    <dbReference type="NCBI Taxonomy" id="83382"/>
    <lineage>
        <taxon>Bacteria</taxon>
        <taxon>Bacillati</taxon>
        <taxon>Actinomycetota</taxon>
        <taxon>Actinomycetes</taxon>
        <taxon>Kitasatosporales</taxon>
        <taxon>Streptomycetaceae</taxon>
        <taxon>Kitasatospora</taxon>
    </lineage>
</organism>
<protein>
    <recommendedName>
        <fullName evidence="4">Alpha/beta hydrolase</fullName>
    </recommendedName>
</protein>
<dbReference type="Proteomes" id="UP000263377">
    <property type="component" value="Unassembled WGS sequence"/>
</dbReference>
<evidence type="ECO:0000313" key="3">
    <source>
        <dbReference type="Proteomes" id="UP000263377"/>
    </source>
</evidence>
<evidence type="ECO:0000313" key="2">
    <source>
        <dbReference type="EMBL" id="RGD57541.1"/>
    </source>
</evidence>
<proteinExistence type="predicted"/>
<evidence type="ECO:0000256" key="1">
    <source>
        <dbReference type="SAM" id="MobiDB-lite"/>
    </source>
</evidence>
<accession>A0A372ZP92</accession>
<gene>
    <name evidence="2" type="ORF">DR950_06805</name>
</gene>
<dbReference type="AlphaFoldDB" id="A0A372ZP92"/>
<dbReference type="SUPFAM" id="SSF53474">
    <property type="entry name" value="alpha/beta-Hydrolases"/>
    <property type="match status" value="1"/>
</dbReference>
<keyword evidence="3" id="KW-1185">Reference proteome</keyword>
<feature type="region of interest" description="Disordered" evidence="1">
    <location>
        <begin position="1"/>
        <end position="25"/>
    </location>
</feature>
<sequence>MPARHSNRSRSAAVTGGRPLSRASNEGLATDIRFVGIPDAGHFLSEEQPELLSRELIGFFKTHADAAPARQPVI</sequence>
<comment type="caution">
    <text evidence="2">The sequence shown here is derived from an EMBL/GenBank/DDBJ whole genome shotgun (WGS) entry which is preliminary data.</text>
</comment>
<reference evidence="2 3" key="1">
    <citation type="submission" date="2018-08" db="EMBL/GenBank/DDBJ databases">
        <title>Diversity &amp; Physiological Properties of Lignin-Decomposing Actinobacteria from Soil.</title>
        <authorList>
            <person name="Roh S.G."/>
            <person name="Kim S.B."/>
        </authorList>
    </citation>
    <scope>NUCLEOTIDE SEQUENCE [LARGE SCALE GENOMIC DNA]</scope>
    <source>
        <strain evidence="2 3">MMS17-GH009</strain>
    </source>
</reference>
<dbReference type="EMBL" id="QVIG01000001">
    <property type="protein sequence ID" value="RGD57541.1"/>
    <property type="molecule type" value="Genomic_DNA"/>
</dbReference>
<evidence type="ECO:0008006" key="4">
    <source>
        <dbReference type="Google" id="ProtNLM"/>
    </source>
</evidence>